<accession>A0A1Z5HUU2</accession>
<proteinExistence type="predicted"/>
<reference evidence="2" key="1">
    <citation type="journal article" date="2017" name="Appl. Environ. Microbiol.">
        <title>Genomic analysis of Calderihabitans maritimus KKC1, a thermophilic hydrogenogenic carboxydotrophic bacterium isolated from marine sediment.</title>
        <authorList>
            <person name="Omae K."/>
            <person name="Yoneda Y."/>
            <person name="Fukuyama Y."/>
            <person name="Yoshida T."/>
            <person name="Sako Y."/>
        </authorList>
    </citation>
    <scope>NUCLEOTIDE SEQUENCE [LARGE SCALE GENOMIC DNA]</scope>
    <source>
        <strain evidence="2">KKC1</strain>
    </source>
</reference>
<organism evidence="1 2">
    <name type="scientific">Calderihabitans maritimus</name>
    <dbReference type="NCBI Taxonomy" id="1246530"/>
    <lineage>
        <taxon>Bacteria</taxon>
        <taxon>Bacillati</taxon>
        <taxon>Bacillota</taxon>
        <taxon>Clostridia</taxon>
        <taxon>Neomoorellales</taxon>
        <taxon>Calderihabitantaceae</taxon>
        <taxon>Calderihabitans</taxon>
    </lineage>
</organism>
<protein>
    <submittedName>
        <fullName evidence="1">Uncharacterized protein</fullName>
    </submittedName>
</protein>
<dbReference type="AlphaFoldDB" id="A0A1Z5HUU2"/>
<sequence length="43" mass="4865">MVVGQRLLPGLLTARQQPEGRSLWGPVWLGAGPKDRRRVKRDL</sequence>
<dbReference type="Proteomes" id="UP000197032">
    <property type="component" value="Unassembled WGS sequence"/>
</dbReference>
<name>A0A1Z5HUU2_9FIRM</name>
<keyword evidence="2" id="KW-1185">Reference proteome</keyword>
<comment type="caution">
    <text evidence="1">The sequence shown here is derived from an EMBL/GenBank/DDBJ whole genome shotgun (WGS) entry which is preliminary data.</text>
</comment>
<gene>
    <name evidence="1" type="ORF">KKC1_22580</name>
</gene>
<evidence type="ECO:0000313" key="1">
    <source>
        <dbReference type="EMBL" id="GAW93117.1"/>
    </source>
</evidence>
<evidence type="ECO:0000313" key="2">
    <source>
        <dbReference type="Proteomes" id="UP000197032"/>
    </source>
</evidence>
<dbReference type="EMBL" id="BDGJ01000116">
    <property type="protein sequence ID" value="GAW93117.1"/>
    <property type="molecule type" value="Genomic_DNA"/>
</dbReference>